<evidence type="ECO:0000259" key="2">
    <source>
        <dbReference type="PROSITE" id="PS50172"/>
    </source>
</evidence>
<dbReference type="CDD" id="cd17747">
    <property type="entry name" value="BRCT_PARP1"/>
    <property type="match status" value="1"/>
</dbReference>
<dbReference type="OMA" id="YDWFDDS"/>
<dbReference type="PROSITE" id="PS50172">
    <property type="entry name" value="BRCT"/>
    <property type="match status" value="1"/>
</dbReference>
<feature type="compositionally biased region" description="Basic and acidic residues" evidence="1">
    <location>
        <begin position="545"/>
        <end position="559"/>
    </location>
</feature>
<dbReference type="PANTHER" id="PTHR47667">
    <property type="entry name" value="REGULATOR OF TY1 TRANSPOSITION PROTEIN 107"/>
    <property type="match status" value="1"/>
</dbReference>
<dbReference type="STRING" id="5599.A0A177DE64"/>
<feature type="domain" description="BRCT" evidence="2">
    <location>
        <begin position="1"/>
        <end position="91"/>
    </location>
</feature>
<sequence>MGILDKLTIALVGTLPHDAKQMRSWIERNGGKYSAKITKSVTHLIASKEAYKQPADAVQQATDLGIHVVSYDWFDDSLQGRRKLSAKKYTWTVLTKERRKKKELKRLGTLSDGSKFRKGCEKIKELTGSGTSKKSAVVKPRKSKSFFFSTSSLVVPPTPFVSAKEDLLRRRAERESAPIETINDFTSPANRSPSSSVPNPKPICSSLKKVPQAKISHWKEDYHYYQDVTGFEYKIVLVRGGESSMANYHIGLLESHTKPHVYWALVQYKPAKVPPVNDDGSHQHVQYPEATRLLSLVTKPTPVPELPYNGELCPRNSDFATASRSFRHAFRDLTLLSWEERFDTNKTLQKARAQHLNIEPFWYGKPKMGMPMGMLPQAMGLLTGEVSGLEVRGDIDDGYVRGASNLPSISAPLTTYGIIGGSIHHDAEELRKHEVARMQKIKDREEVERRSRGQPRGMGVNHNRPMFNGAMGRPTVDAYGQRINYGSNGDYTKYTVPMPIVRPESDVYPGLCHKNDQRLEDELQQKEKELRTEKVRNVLIESTPEIEKKDWNSKKEKAD</sequence>
<dbReference type="KEGG" id="aalt:CC77DRAFT_1064005"/>
<feature type="compositionally biased region" description="Polar residues" evidence="1">
    <location>
        <begin position="183"/>
        <end position="198"/>
    </location>
</feature>
<dbReference type="EMBL" id="KV441485">
    <property type="protein sequence ID" value="OAG18033.1"/>
    <property type="molecule type" value="Genomic_DNA"/>
</dbReference>
<evidence type="ECO:0000313" key="3">
    <source>
        <dbReference type="EMBL" id="OAG18033.1"/>
    </source>
</evidence>
<reference evidence="3 4" key="1">
    <citation type="submission" date="2016-05" db="EMBL/GenBank/DDBJ databases">
        <title>Comparative analysis of secretome profiles of manganese(II)-oxidizing ascomycete fungi.</title>
        <authorList>
            <consortium name="DOE Joint Genome Institute"/>
            <person name="Zeiner C.A."/>
            <person name="Purvine S.O."/>
            <person name="Zink E.M."/>
            <person name="Wu S."/>
            <person name="Pasa-Tolic L."/>
            <person name="Chaput D.L."/>
            <person name="Haridas S."/>
            <person name="Grigoriev I.V."/>
            <person name="Santelli C.M."/>
            <person name="Hansel C.M."/>
        </authorList>
    </citation>
    <scope>NUCLEOTIDE SEQUENCE [LARGE SCALE GENOMIC DNA]</scope>
    <source>
        <strain evidence="3 4">SRC1lrK2f</strain>
    </source>
</reference>
<dbReference type="GeneID" id="29114276"/>
<dbReference type="InterPro" id="IPR036420">
    <property type="entry name" value="BRCT_dom_sf"/>
</dbReference>
<feature type="region of interest" description="Disordered" evidence="1">
    <location>
        <begin position="540"/>
        <end position="559"/>
    </location>
</feature>
<protein>
    <recommendedName>
        <fullName evidence="2">BRCT domain-containing protein</fullName>
    </recommendedName>
</protein>
<gene>
    <name evidence="3" type="ORF">CC77DRAFT_1064005</name>
</gene>
<feature type="region of interest" description="Disordered" evidence="1">
    <location>
        <begin position="172"/>
        <end position="202"/>
    </location>
</feature>
<accession>A0A177DE64</accession>
<dbReference type="RefSeq" id="XP_018383454.1">
    <property type="nucleotide sequence ID" value="XM_018528682.1"/>
</dbReference>
<dbReference type="AlphaFoldDB" id="A0A177DE64"/>
<dbReference type="PANTHER" id="PTHR47667:SF1">
    <property type="entry name" value="REGULATOR OF TY1 TRANSPOSITION PROTEIN 107"/>
    <property type="match status" value="1"/>
</dbReference>
<proteinExistence type="predicted"/>
<name>A0A177DE64_ALTAL</name>
<evidence type="ECO:0000256" key="1">
    <source>
        <dbReference type="SAM" id="MobiDB-lite"/>
    </source>
</evidence>
<dbReference type="SUPFAM" id="SSF52113">
    <property type="entry name" value="BRCT domain"/>
    <property type="match status" value="1"/>
</dbReference>
<feature type="region of interest" description="Disordered" evidence="1">
    <location>
        <begin position="443"/>
        <end position="469"/>
    </location>
</feature>
<dbReference type="Pfam" id="PF00533">
    <property type="entry name" value="BRCT"/>
    <property type="match status" value="1"/>
</dbReference>
<dbReference type="Gene3D" id="3.40.50.10190">
    <property type="entry name" value="BRCT domain"/>
    <property type="match status" value="1"/>
</dbReference>
<evidence type="ECO:0000313" key="4">
    <source>
        <dbReference type="Proteomes" id="UP000077248"/>
    </source>
</evidence>
<organism evidence="3 4">
    <name type="scientific">Alternaria alternata</name>
    <name type="common">Alternaria rot fungus</name>
    <name type="synonym">Torula alternata</name>
    <dbReference type="NCBI Taxonomy" id="5599"/>
    <lineage>
        <taxon>Eukaryota</taxon>
        <taxon>Fungi</taxon>
        <taxon>Dikarya</taxon>
        <taxon>Ascomycota</taxon>
        <taxon>Pezizomycotina</taxon>
        <taxon>Dothideomycetes</taxon>
        <taxon>Pleosporomycetidae</taxon>
        <taxon>Pleosporales</taxon>
        <taxon>Pleosporineae</taxon>
        <taxon>Pleosporaceae</taxon>
        <taxon>Alternaria</taxon>
        <taxon>Alternaria sect. Alternaria</taxon>
        <taxon>Alternaria alternata complex</taxon>
    </lineage>
</organism>
<keyword evidence="4" id="KW-1185">Reference proteome</keyword>
<dbReference type="Proteomes" id="UP000077248">
    <property type="component" value="Unassembled WGS sequence"/>
</dbReference>
<dbReference type="SMART" id="SM00292">
    <property type="entry name" value="BRCT"/>
    <property type="match status" value="1"/>
</dbReference>
<dbReference type="InterPro" id="IPR053036">
    <property type="entry name" value="CellCycle_DNARepair_Reg"/>
</dbReference>
<dbReference type="InterPro" id="IPR001357">
    <property type="entry name" value="BRCT_dom"/>
</dbReference>
<dbReference type="VEuPathDB" id="FungiDB:CC77DRAFT_1064005"/>